<organism evidence="14 15">
    <name type="scientific">Corynebacterium vitaeruminis DSM 20294</name>
    <dbReference type="NCBI Taxonomy" id="1224164"/>
    <lineage>
        <taxon>Bacteria</taxon>
        <taxon>Bacillati</taxon>
        <taxon>Actinomycetota</taxon>
        <taxon>Actinomycetes</taxon>
        <taxon>Mycobacteriales</taxon>
        <taxon>Corynebacteriaceae</taxon>
        <taxon>Corynebacterium</taxon>
    </lineage>
</organism>
<keyword evidence="4 11" id="KW-0812">Transmembrane</keyword>
<keyword evidence="5" id="KW-0547">Nucleotide-binding</keyword>
<dbReference type="InterPro" id="IPR027417">
    <property type="entry name" value="P-loop_NTPase"/>
</dbReference>
<dbReference type="EMBL" id="CP004353">
    <property type="protein sequence ID" value="AHI22472.1"/>
    <property type="molecule type" value="Genomic_DNA"/>
</dbReference>
<feature type="domain" description="ABC transmembrane type-1" evidence="13">
    <location>
        <begin position="38"/>
        <end position="318"/>
    </location>
</feature>
<evidence type="ECO:0000256" key="11">
    <source>
        <dbReference type="SAM" id="Phobius"/>
    </source>
</evidence>
<feature type="transmembrane region" description="Helical" evidence="11">
    <location>
        <begin position="293"/>
        <end position="314"/>
    </location>
</feature>
<evidence type="ECO:0000256" key="8">
    <source>
        <dbReference type="ARBA" id="ARBA00023136"/>
    </source>
</evidence>
<sequence>MTVMTTPSTVSRGAAAGKGVRPLRRLIATMWLTKAAFLAALVSTIMVTVFDVAIPMLSGSAVDVATGQSSRSLRAVVLTLVAVALGRYLFQFGRRFTAGLLSNSLQHTLRVQIMRSLLRLDGPGQDSLRSGQIVSRSISDLNLTQAMVAMLPLIVGHMLKVVATIAVLLWISPVLSLIALAVMPALVLLTFYSRRTLFAATWSAQQAVSDLATQVEETTTGVRVVKAFAQEEREITKLEAIARDIYAKMIRQGKLQARFQPAVQQLPAFANVAGIGLGGWLALHGHITVGTFLAFSVYLSSLTAVASMVAGMIVQMQLGYASASRVFEVIDLEPALPDPQSPADMLPGQLGVRMAEVDFLLPRPGGHERPILSGFSLDVRPGETVALVGPAGAGKSMAMNLLTAFYRPQAGSIEFYNAAGDHVSYADLSRAEIRGALGYVSDEPFLFSASIRENITMGAPYSEEEVIAAARGAQAHAFISELPGGYEEVVGERGLTLSGGQRQRIALARALLRAPQVLLLDDATSAIDAETERRIYAHLREHFSETTIVSVAHRHSTLELADSVALVDRGRVVAHGSLDQMRANPAFAHLMDLKAPETSEPVLALDEAGCEPAWEELWPDEVQQAAGATMSAHASRSASSAAGMNPMGGGGRGGRGGMAAAASMPATKELLERVAALPPASAVPPGDPAMFRRPMAKVTAHTMFSHVRWLIAGVIVLYIVGVAAGLAVPSLTRVAIDKGVELADERILWEVSALGAAIVAVAWLVSVASTILTTTTGERLLYELRIRSYSHLQRLGMDYYERTMSGTILTRMTTDIDALNTFLQTGLANTVVALTTLVGILVLLAVTSPQLSFIALVGIPIIALATFYFRRISTRLYTRAREEVSGVNAYFHESIAGLKAMQLYGMQEHRLREFEAKALKFRNTRIKTQTAVAIYFPGINAISELAQAAVLAVGVGLVTDGHLGTGVLVAFLLYLDRLYSPIQQLSQVFDSYQQAQVGFRRITDLLSTPPLIVDKQESERRHSQKEIAALATGDLRFEDVAFSYGPGQPLITEDLSVTIAAGSTVAVVGPTGAGKSTFIKLIERFYDPARGRVTASGVALDELPVRGWRSTIGFVPQESHLFAGSIADNIAYGRAGSTPEEITDAARRVGALGAISAIPGGFRACIGERGQGLSSGQRQLVALARAEMCQPRIMLLDEATATLDPATEATILSAAERVTKARTSVIVAHRLATAARADRILVIEKGTIVEDGDHQSLLTFGGRYATLWGSK</sequence>
<reference evidence="14 15" key="1">
    <citation type="submission" date="2013-02" db="EMBL/GenBank/DDBJ databases">
        <title>The complete genome sequence of Corynebacterium vitaeruminis DSM 20294.</title>
        <authorList>
            <person name="Ruckert C."/>
            <person name="Albersmeier A."/>
            <person name="Kalinowski J."/>
        </authorList>
    </citation>
    <scope>NUCLEOTIDE SEQUENCE [LARGE SCALE GENOMIC DNA]</scope>
    <source>
        <strain evidence="15">ATCC 10234</strain>
    </source>
</reference>
<feature type="domain" description="ABC transmembrane type-1" evidence="13">
    <location>
        <begin position="712"/>
        <end position="994"/>
    </location>
</feature>
<dbReference type="HOGENOM" id="CLU_000604_17_6_11"/>
<name>W5XZX0_9CORY</name>
<feature type="compositionally biased region" description="Gly residues" evidence="10">
    <location>
        <begin position="646"/>
        <end position="657"/>
    </location>
</feature>
<gene>
    <name evidence="14" type="ORF">B843_05435</name>
</gene>
<keyword evidence="6 14" id="KW-0067">ATP-binding</keyword>
<dbReference type="PANTHER" id="PTHR43394:SF1">
    <property type="entry name" value="ATP-BINDING CASSETTE SUB-FAMILY B MEMBER 10, MITOCHONDRIAL"/>
    <property type="match status" value="1"/>
</dbReference>
<feature type="transmembrane region" description="Helical" evidence="11">
    <location>
        <begin position="821"/>
        <end position="845"/>
    </location>
</feature>
<accession>W5XZX0</accession>
<keyword evidence="2" id="KW-0813">Transport</keyword>
<feature type="compositionally biased region" description="Low complexity" evidence="10">
    <location>
        <begin position="631"/>
        <end position="645"/>
    </location>
</feature>
<dbReference type="InterPro" id="IPR039421">
    <property type="entry name" value="Type_1_exporter"/>
</dbReference>
<evidence type="ECO:0000256" key="4">
    <source>
        <dbReference type="ARBA" id="ARBA00022692"/>
    </source>
</evidence>
<dbReference type="eggNOG" id="COG1132">
    <property type="taxonomic scope" value="Bacteria"/>
</dbReference>
<keyword evidence="3" id="KW-1003">Cell membrane</keyword>
<feature type="region of interest" description="Disordered" evidence="10">
    <location>
        <begin position="628"/>
        <end position="659"/>
    </location>
</feature>
<comment type="similarity">
    <text evidence="9">Belongs to the ABC transporter superfamily. Lipid exporter (TC 3.A.1.106) family.</text>
</comment>
<evidence type="ECO:0000256" key="5">
    <source>
        <dbReference type="ARBA" id="ARBA00022741"/>
    </source>
</evidence>
<dbReference type="PROSITE" id="PS50893">
    <property type="entry name" value="ABC_TRANSPORTER_2"/>
    <property type="match status" value="2"/>
</dbReference>
<dbReference type="InterPro" id="IPR003593">
    <property type="entry name" value="AAA+_ATPase"/>
</dbReference>
<evidence type="ECO:0000256" key="10">
    <source>
        <dbReference type="SAM" id="MobiDB-lite"/>
    </source>
</evidence>
<feature type="transmembrane region" description="Helical" evidence="11">
    <location>
        <begin position="747"/>
        <end position="772"/>
    </location>
</feature>
<feature type="transmembrane region" description="Helical" evidence="11">
    <location>
        <begin position="31"/>
        <end position="53"/>
    </location>
</feature>
<dbReference type="GO" id="GO:0005524">
    <property type="term" value="F:ATP binding"/>
    <property type="evidence" value="ECO:0007669"/>
    <property type="project" value="UniProtKB-KW"/>
</dbReference>
<feature type="transmembrane region" description="Helical" evidence="11">
    <location>
        <begin position="174"/>
        <end position="192"/>
    </location>
</feature>
<keyword evidence="15" id="KW-1185">Reference proteome</keyword>
<keyword evidence="7 11" id="KW-1133">Transmembrane helix</keyword>
<dbReference type="InterPro" id="IPR011527">
    <property type="entry name" value="ABC1_TM_dom"/>
</dbReference>
<evidence type="ECO:0000256" key="9">
    <source>
        <dbReference type="ARBA" id="ARBA00061644"/>
    </source>
</evidence>
<evidence type="ECO:0000256" key="3">
    <source>
        <dbReference type="ARBA" id="ARBA00022475"/>
    </source>
</evidence>
<dbReference type="PATRIC" id="fig|1224164.3.peg.1085"/>
<dbReference type="GO" id="GO:0016887">
    <property type="term" value="F:ATP hydrolysis activity"/>
    <property type="evidence" value="ECO:0007669"/>
    <property type="project" value="InterPro"/>
</dbReference>
<feature type="domain" description="ABC transporter" evidence="12">
    <location>
        <begin position="352"/>
        <end position="594"/>
    </location>
</feature>
<dbReference type="SUPFAM" id="SSF52540">
    <property type="entry name" value="P-loop containing nucleoside triphosphate hydrolases"/>
    <property type="match status" value="2"/>
</dbReference>
<comment type="subcellular location">
    <subcellularLocation>
        <location evidence="1">Cell membrane</location>
        <topology evidence="1">Multi-pass membrane protein</topology>
    </subcellularLocation>
</comment>
<dbReference type="PANTHER" id="PTHR43394">
    <property type="entry name" value="ATP-DEPENDENT PERMEASE MDL1, MITOCHONDRIAL"/>
    <property type="match status" value="1"/>
</dbReference>
<dbReference type="STRING" id="1224164.B843_05435"/>
<dbReference type="PROSITE" id="PS00211">
    <property type="entry name" value="ABC_TRANSPORTER_1"/>
    <property type="match status" value="1"/>
</dbReference>
<evidence type="ECO:0000256" key="6">
    <source>
        <dbReference type="ARBA" id="ARBA00022840"/>
    </source>
</evidence>
<dbReference type="InterPro" id="IPR003439">
    <property type="entry name" value="ABC_transporter-like_ATP-bd"/>
</dbReference>
<dbReference type="Pfam" id="PF00005">
    <property type="entry name" value="ABC_tran"/>
    <property type="match status" value="2"/>
</dbReference>
<feature type="transmembrane region" description="Helical" evidence="11">
    <location>
        <begin position="707"/>
        <end position="727"/>
    </location>
</feature>
<dbReference type="Proteomes" id="UP000019222">
    <property type="component" value="Chromosome"/>
</dbReference>
<dbReference type="SUPFAM" id="SSF90123">
    <property type="entry name" value="ABC transporter transmembrane region"/>
    <property type="match status" value="2"/>
</dbReference>
<dbReference type="CDD" id="cd18546">
    <property type="entry name" value="ABC_6TM_Rv0194_D2_like"/>
    <property type="match status" value="1"/>
</dbReference>
<feature type="domain" description="ABC transporter" evidence="12">
    <location>
        <begin position="1035"/>
        <end position="1270"/>
    </location>
</feature>
<evidence type="ECO:0000256" key="7">
    <source>
        <dbReference type="ARBA" id="ARBA00022989"/>
    </source>
</evidence>
<dbReference type="FunFam" id="3.40.50.300:FF:000299">
    <property type="entry name" value="ABC transporter ATP-binding protein/permease"/>
    <property type="match status" value="2"/>
</dbReference>
<evidence type="ECO:0000256" key="2">
    <source>
        <dbReference type="ARBA" id="ARBA00022448"/>
    </source>
</evidence>
<dbReference type="SMART" id="SM00382">
    <property type="entry name" value="AAA"/>
    <property type="match status" value="2"/>
</dbReference>
<dbReference type="GO" id="GO:0005886">
    <property type="term" value="C:plasma membrane"/>
    <property type="evidence" value="ECO:0007669"/>
    <property type="project" value="UniProtKB-SubCell"/>
</dbReference>
<dbReference type="Gene3D" id="1.20.1560.10">
    <property type="entry name" value="ABC transporter type 1, transmembrane domain"/>
    <property type="match status" value="2"/>
</dbReference>
<evidence type="ECO:0000313" key="14">
    <source>
        <dbReference type="EMBL" id="AHI22472.1"/>
    </source>
</evidence>
<evidence type="ECO:0000256" key="1">
    <source>
        <dbReference type="ARBA" id="ARBA00004651"/>
    </source>
</evidence>
<dbReference type="Gene3D" id="3.40.50.300">
    <property type="entry name" value="P-loop containing nucleotide triphosphate hydrolases"/>
    <property type="match status" value="2"/>
</dbReference>
<feature type="transmembrane region" description="Helical" evidence="11">
    <location>
        <begin position="851"/>
        <end position="869"/>
    </location>
</feature>
<dbReference type="GO" id="GO:0015421">
    <property type="term" value="F:ABC-type oligopeptide transporter activity"/>
    <property type="evidence" value="ECO:0007669"/>
    <property type="project" value="TreeGrafter"/>
</dbReference>
<protein>
    <submittedName>
        <fullName evidence="14">ABC transporter ATP-binding protein</fullName>
    </submittedName>
</protein>
<feature type="transmembrane region" description="Helical" evidence="11">
    <location>
        <begin position="73"/>
        <end position="90"/>
    </location>
</feature>
<evidence type="ECO:0000313" key="15">
    <source>
        <dbReference type="Proteomes" id="UP000019222"/>
    </source>
</evidence>
<evidence type="ECO:0000259" key="12">
    <source>
        <dbReference type="PROSITE" id="PS50893"/>
    </source>
</evidence>
<keyword evidence="8 11" id="KW-0472">Membrane</keyword>
<dbReference type="PROSITE" id="PS50929">
    <property type="entry name" value="ABC_TM1F"/>
    <property type="match status" value="2"/>
</dbReference>
<dbReference type="InterPro" id="IPR017871">
    <property type="entry name" value="ABC_transporter-like_CS"/>
</dbReference>
<dbReference type="AlphaFoldDB" id="W5XZX0"/>
<evidence type="ECO:0000259" key="13">
    <source>
        <dbReference type="PROSITE" id="PS50929"/>
    </source>
</evidence>
<dbReference type="CDD" id="cd18543">
    <property type="entry name" value="ABC_6TM_Rv0194_D1_like"/>
    <property type="match status" value="1"/>
</dbReference>
<dbReference type="InterPro" id="IPR036640">
    <property type="entry name" value="ABC1_TM_sf"/>
</dbReference>
<feature type="transmembrane region" description="Helical" evidence="11">
    <location>
        <begin position="268"/>
        <end position="287"/>
    </location>
</feature>
<dbReference type="Pfam" id="PF00664">
    <property type="entry name" value="ABC_membrane"/>
    <property type="match status" value="2"/>
</dbReference>
<dbReference type="KEGG" id="cvt:B843_05435"/>
<proteinExistence type="inferred from homology"/>